<dbReference type="EMBL" id="CP060436">
    <property type="protein sequence ID" value="QPM89377.1"/>
    <property type="molecule type" value="Genomic_DNA"/>
</dbReference>
<dbReference type="RefSeq" id="WP_119840328.1">
    <property type="nucleotide sequence ID" value="NZ_CP060436.1"/>
</dbReference>
<gene>
    <name evidence="2" type="ORF">PSAL_005930</name>
</gene>
<proteinExistence type="predicted"/>
<dbReference type="KEGG" id="palw:PSAL_005930"/>
<keyword evidence="3" id="KW-1185">Reference proteome</keyword>
<name>A0A418SDB6_9RHOB</name>
<feature type="region of interest" description="Disordered" evidence="1">
    <location>
        <begin position="52"/>
        <end position="163"/>
    </location>
</feature>
<dbReference type="AlphaFoldDB" id="A0A418SDB6"/>
<accession>A0A418SDB6</accession>
<protein>
    <submittedName>
        <fullName evidence="2">Uncharacterized protein</fullName>
    </submittedName>
</protein>
<dbReference type="OrthoDB" id="9256296at2"/>
<evidence type="ECO:0000313" key="3">
    <source>
        <dbReference type="Proteomes" id="UP000283786"/>
    </source>
</evidence>
<reference evidence="2 3" key="1">
    <citation type="submission" date="2020-08" db="EMBL/GenBank/DDBJ databases">
        <title>Genome sequence of Rhodobacteraceae bacterium Lw-13e.</title>
        <authorList>
            <person name="Poehlein A."/>
            <person name="Wolter L."/>
            <person name="Daniel R."/>
            <person name="Brinkhoff T."/>
        </authorList>
    </citation>
    <scope>NUCLEOTIDE SEQUENCE [LARGE SCALE GENOMIC DNA]</scope>
    <source>
        <strain evidence="2 3">Lw-13e</strain>
    </source>
</reference>
<organism evidence="2 3">
    <name type="scientific">Pseudooceanicola algae</name>
    <dbReference type="NCBI Taxonomy" id="1537215"/>
    <lineage>
        <taxon>Bacteria</taxon>
        <taxon>Pseudomonadati</taxon>
        <taxon>Pseudomonadota</taxon>
        <taxon>Alphaproteobacteria</taxon>
        <taxon>Rhodobacterales</taxon>
        <taxon>Paracoccaceae</taxon>
        <taxon>Pseudooceanicola</taxon>
    </lineage>
</organism>
<evidence type="ECO:0000256" key="1">
    <source>
        <dbReference type="SAM" id="MobiDB-lite"/>
    </source>
</evidence>
<evidence type="ECO:0000313" key="2">
    <source>
        <dbReference type="EMBL" id="QPM89377.1"/>
    </source>
</evidence>
<dbReference type="Proteomes" id="UP000283786">
    <property type="component" value="Chromosome"/>
</dbReference>
<feature type="compositionally biased region" description="Basic and acidic residues" evidence="1">
    <location>
        <begin position="54"/>
        <end position="81"/>
    </location>
</feature>
<sequence>MDVKLQTILAGPEGCADAGTVMTVSDVVGRRLIAAGSATEYRRPVRETAMIDPRALEEEERRRSEEAARSEAEAEQKRKGAEAVGAALKDLDPSEDDDWTSAGKPAMDRIKDLTGSTTLTRADVEALFPAFKRPSSEAPPPAALNAVASKPASAASGARSNRP</sequence>